<name>A0A7S0IB79_MICPS</name>
<keyword evidence="7" id="KW-0812">Transmembrane</keyword>
<dbReference type="Pfam" id="PF07714">
    <property type="entry name" value="PK_Tyr_Ser-Thr"/>
    <property type="match status" value="1"/>
</dbReference>
<dbReference type="EMBL" id="HBEQ01005053">
    <property type="protein sequence ID" value="CAD8516558.1"/>
    <property type="molecule type" value="Transcribed_RNA"/>
</dbReference>
<evidence type="ECO:0000313" key="9">
    <source>
        <dbReference type="EMBL" id="CAD8516558.1"/>
    </source>
</evidence>
<dbReference type="InterPro" id="IPR001245">
    <property type="entry name" value="Ser-Thr/Tyr_kinase_cat_dom"/>
</dbReference>
<feature type="compositionally biased region" description="Polar residues" evidence="6">
    <location>
        <begin position="106"/>
        <end position="119"/>
    </location>
</feature>
<dbReference type="InterPro" id="IPR000719">
    <property type="entry name" value="Prot_kinase_dom"/>
</dbReference>
<dbReference type="GO" id="GO:0004674">
    <property type="term" value="F:protein serine/threonine kinase activity"/>
    <property type="evidence" value="ECO:0007669"/>
    <property type="project" value="TreeGrafter"/>
</dbReference>
<keyword evidence="2 5" id="KW-0547">Nucleotide-binding</keyword>
<evidence type="ECO:0000256" key="3">
    <source>
        <dbReference type="ARBA" id="ARBA00022777"/>
    </source>
</evidence>
<feature type="binding site" evidence="5">
    <location>
        <position position="242"/>
    </location>
    <ligand>
        <name>ATP</name>
        <dbReference type="ChEBI" id="CHEBI:30616"/>
    </ligand>
</feature>
<dbReference type="InterPro" id="IPR011009">
    <property type="entry name" value="Kinase-like_dom_sf"/>
</dbReference>
<feature type="transmembrane region" description="Helical" evidence="7">
    <location>
        <begin position="677"/>
        <end position="695"/>
    </location>
</feature>
<dbReference type="Gene3D" id="1.10.510.10">
    <property type="entry name" value="Transferase(Phosphotransferase) domain 1"/>
    <property type="match status" value="1"/>
</dbReference>
<sequence>MVAYHREMAERQAAGRRSFLRSLWVQAFIAQYCVQSAFTAGHYARLEDTVGHDWDVKELMRAVMRIIAVAGTVEAQLQELGDVNDAGAPAQLRRSRESTPFMEQPESATAPSLSRQPSLNGRAFAAPGSPPSREPSSKVLGAGMGFGSPVRASRISQGAALEDDAGPKSTLFTSSAAPVTVLPPLPRPAPTAESVAIDYIDALWQSVSQVKTLKYESSIAIGRGGFSTVLKASWRGSTVAVKVLDPKKINGDVVDAIKSEVTAMTANRHPQIVTVLAASVQLPDASIIMEYCARGSLSDVLARARKSPGRLCWRVRLLMASDAACGLAYLHSSANQIAHRDINTQNLLVTEDMRVKIADFGLSRLVRSAREREAKETGVGDKENEGDGVNRDATASKQFEMAESDRDAMSDGLRNCLFHAPEVILAGENTGFGTRADVFSFGCVLWCLATLAPPWEEVQDLYEGLPDYVRFVNTMREVADRVTSGDRLPLPPLTSSSSASLNGSTAGGDVPGTVNENEVKVDPGAPQWTPGYAQQDRLAKMINRCFQTAPEERPHMSKILFHLRRMHREEEMKELEIHPPPKDWMGFTPAGVPHMSGVSAGKASQKDGAGQVELTPVESVEGKGDNARNTAEIMAPAPRKGSEDHTTPPGMLQVPYGAVVLLFAAAAALAALGDRTMLLLLSVAAVQVFVMRWSSR</sequence>
<reference evidence="9" key="1">
    <citation type="submission" date="2021-01" db="EMBL/GenBank/DDBJ databases">
        <authorList>
            <person name="Corre E."/>
            <person name="Pelletier E."/>
            <person name="Niang G."/>
            <person name="Scheremetjew M."/>
            <person name="Finn R."/>
            <person name="Kale V."/>
            <person name="Holt S."/>
            <person name="Cochrane G."/>
            <person name="Meng A."/>
            <person name="Brown T."/>
            <person name="Cohen L."/>
        </authorList>
    </citation>
    <scope>NUCLEOTIDE SEQUENCE</scope>
    <source>
        <strain evidence="9">CCMP1723</strain>
    </source>
</reference>
<keyword evidence="7" id="KW-0472">Membrane</keyword>
<dbReference type="InterPro" id="IPR017441">
    <property type="entry name" value="Protein_kinase_ATP_BS"/>
</dbReference>
<dbReference type="SUPFAM" id="SSF56112">
    <property type="entry name" value="Protein kinase-like (PK-like)"/>
    <property type="match status" value="1"/>
</dbReference>
<evidence type="ECO:0000259" key="8">
    <source>
        <dbReference type="PROSITE" id="PS50011"/>
    </source>
</evidence>
<feature type="domain" description="Protein kinase" evidence="8">
    <location>
        <begin position="215"/>
        <end position="565"/>
    </location>
</feature>
<evidence type="ECO:0000256" key="4">
    <source>
        <dbReference type="ARBA" id="ARBA00022840"/>
    </source>
</evidence>
<dbReference type="InterPro" id="IPR051681">
    <property type="entry name" value="Ser/Thr_Kinases-Pseudokinases"/>
</dbReference>
<evidence type="ECO:0000256" key="6">
    <source>
        <dbReference type="SAM" id="MobiDB-lite"/>
    </source>
</evidence>
<evidence type="ECO:0000256" key="2">
    <source>
        <dbReference type="ARBA" id="ARBA00022741"/>
    </source>
</evidence>
<evidence type="ECO:0000256" key="1">
    <source>
        <dbReference type="ARBA" id="ARBA00022679"/>
    </source>
</evidence>
<dbReference type="PROSITE" id="PS50011">
    <property type="entry name" value="PROTEIN_KINASE_DOM"/>
    <property type="match status" value="1"/>
</dbReference>
<dbReference type="AlphaFoldDB" id="A0A7S0IB79"/>
<feature type="region of interest" description="Disordered" evidence="6">
    <location>
        <begin position="373"/>
        <end position="393"/>
    </location>
</feature>
<keyword evidence="4 5" id="KW-0067">ATP-binding</keyword>
<keyword evidence="1" id="KW-0808">Transferase</keyword>
<gene>
    <name evidence="9" type="ORF">MCOM1403_LOCUS3984</name>
</gene>
<keyword evidence="3" id="KW-0418">Kinase</keyword>
<feature type="region of interest" description="Disordered" evidence="6">
    <location>
        <begin position="86"/>
        <end position="143"/>
    </location>
</feature>
<feature type="region of interest" description="Disordered" evidence="6">
    <location>
        <begin position="483"/>
        <end position="531"/>
    </location>
</feature>
<dbReference type="GO" id="GO:0005524">
    <property type="term" value="F:ATP binding"/>
    <property type="evidence" value="ECO:0007669"/>
    <property type="project" value="UniProtKB-UniRule"/>
</dbReference>
<feature type="compositionally biased region" description="Basic and acidic residues" evidence="6">
    <location>
        <begin position="373"/>
        <end position="390"/>
    </location>
</feature>
<keyword evidence="7" id="KW-1133">Transmembrane helix</keyword>
<evidence type="ECO:0000256" key="5">
    <source>
        <dbReference type="PROSITE-ProRule" id="PRU10141"/>
    </source>
</evidence>
<evidence type="ECO:0000256" key="7">
    <source>
        <dbReference type="SAM" id="Phobius"/>
    </source>
</evidence>
<protein>
    <recommendedName>
        <fullName evidence="8">Protein kinase domain-containing protein</fullName>
    </recommendedName>
</protein>
<proteinExistence type="predicted"/>
<accession>A0A7S0IB79</accession>
<dbReference type="PANTHER" id="PTHR44329">
    <property type="entry name" value="SERINE/THREONINE-PROTEIN KINASE TNNI3K-RELATED"/>
    <property type="match status" value="1"/>
</dbReference>
<dbReference type="PANTHER" id="PTHR44329:SF288">
    <property type="entry name" value="MITOGEN-ACTIVATED PROTEIN KINASE KINASE KINASE 20"/>
    <property type="match status" value="1"/>
</dbReference>
<feature type="transmembrane region" description="Helical" evidence="7">
    <location>
        <begin position="654"/>
        <end position="672"/>
    </location>
</feature>
<dbReference type="PROSITE" id="PS00107">
    <property type="entry name" value="PROTEIN_KINASE_ATP"/>
    <property type="match status" value="1"/>
</dbReference>
<organism evidence="9">
    <name type="scientific">Micromonas pusilla</name>
    <name type="common">Picoplanktonic green alga</name>
    <name type="synonym">Chromulina pusilla</name>
    <dbReference type="NCBI Taxonomy" id="38833"/>
    <lineage>
        <taxon>Eukaryota</taxon>
        <taxon>Viridiplantae</taxon>
        <taxon>Chlorophyta</taxon>
        <taxon>Mamiellophyceae</taxon>
        <taxon>Mamiellales</taxon>
        <taxon>Mamiellaceae</taxon>
        <taxon>Micromonas</taxon>
    </lineage>
</organism>
<dbReference type="Gene3D" id="3.30.200.20">
    <property type="entry name" value="Phosphorylase Kinase, domain 1"/>
    <property type="match status" value="1"/>
</dbReference>
<feature type="compositionally biased region" description="Low complexity" evidence="6">
    <location>
        <begin position="493"/>
        <end position="504"/>
    </location>
</feature>